<evidence type="ECO:0008006" key="3">
    <source>
        <dbReference type="Google" id="ProtNLM"/>
    </source>
</evidence>
<organism evidence="1 2">
    <name type="scientific">Streptomyces griseochromogenes</name>
    <dbReference type="NCBI Taxonomy" id="68214"/>
    <lineage>
        <taxon>Bacteria</taxon>
        <taxon>Bacillati</taxon>
        <taxon>Actinomycetota</taxon>
        <taxon>Actinomycetes</taxon>
        <taxon>Kitasatosporales</taxon>
        <taxon>Streptomycetaceae</taxon>
        <taxon>Streptomyces</taxon>
    </lineage>
</organism>
<name>A0ABS4M015_9ACTN</name>
<dbReference type="EMBL" id="JAGGLP010000013">
    <property type="protein sequence ID" value="MBP2053005.1"/>
    <property type="molecule type" value="Genomic_DNA"/>
</dbReference>
<protein>
    <recommendedName>
        <fullName evidence="3">Transposase</fullName>
    </recommendedName>
</protein>
<accession>A0ABS4M015</accession>
<dbReference type="Proteomes" id="UP001519309">
    <property type="component" value="Unassembled WGS sequence"/>
</dbReference>
<evidence type="ECO:0000313" key="2">
    <source>
        <dbReference type="Proteomes" id="UP001519309"/>
    </source>
</evidence>
<comment type="caution">
    <text evidence="1">The sequence shown here is derived from an EMBL/GenBank/DDBJ whole genome shotgun (WGS) entry which is preliminary data.</text>
</comment>
<evidence type="ECO:0000313" key="1">
    <source>
        <dbReference type="EMBL" id="MBP2053005.1"/>
    </source>
</evidence>
<keyword evidence="2" id="KW-1185">Reference proteome</keyword>
<reference evidence="1 2" key="1">
    <citation type="submission" date="2021-03" db="EMBL/GenBank/DDBJ databases">
        <title>Genomic Encyclopedia of Type Strains, Phase IV (KMG-IV): sequencing the most valuable type-strain genomes for metagenomic binning, comparative biology and taxonomic classification.</title>
        <authorList>
            <person name="Goeker M."/>
        </authorList>
    </citation>
    <scope>NUCLEOTIDE SEQUENCE [LARGE SCALE GENOMIC DNA]</scope>
    <source>
        <strain evidence="1 2">DSM 40499</strain>
    </source>
</reference>
<proteinExistence type="predicted"/>
<gene>
    <name evidence="1" type="ORF">J2Z21_005994</name>
</gene>
<sequence length="53" mass="6685">MSLAETRRLFNLVGRALHEIRNALRWSTFRRRHQADARRHHFRRRMRLQMMQI</sequence>
<dbReference type="RefSeq" id="WP_159399846.1">
    <property type="nucleotide sequence ID" value="NZ_CP016279.1"/>
</dbReference>